<reference evidence="1 2" key="1">
    <citation type="submission" date="2023-07" db="EMBL/GenBank/DDBJ databases">
        <title>Sequencing the genomes of 1000 actinobacteria strains.</title>
        <authorList>
            <person name="Klenk H.-P."/>
        </authorList>
    </citation>
    <scope>NUCLEOTIDE SEQUENCE [LARGE SCALE GENOMIC DNA]</scope>
    <source>
        <strain evidence="1 2">DSM 44508</strain>
    </source>
</reference>
<keyword evidence="2" id="KW-1185">Reference proteome</keyword>
<sequence>MWCVGKLLVLCDPMNIIRLVLVVTDAAFADAAC</sequence>
<comment type="caution">
    <text evidence="1">The sequence shown here is derived from an EMBL/GenBank/DDBJ whole genome shotgun (WGS) entry which is preliminary data.</text>
</comment>
<evidence type="ECO:0000313" key="2">
    <source>
        <dbReference type="Proteomes" id="UP001183619"/>
    </source>
</evidence>
<evidence type="ECO:0000313" key="1">
    <source>
        <dbReference type="EMBL" id="MDR7355388.1"/>
    </source>
</evidence>
<accession>A0ABU2B9W8</accession>
<dbReference type="Proteomes" id="UP001183619">
    <property type="component" value="Unassembled WGS sequence"/>
</dbReference>
<proteinExistence type="predicted"/>
<gene>
    <name evidence="1" type="ORF">J2S37_001926</name>
</gene>
<protein>
    <submittedName>
        <fullName evidence="1">Uncharacterized protein</fullName>
    </submittedName>
</protein>
<organism evidence="1 2">
    <name type="scientific">Corynebacterium felinum</name>
    <dbReference type="NCBI Taxonomy" id="131318"/>
    <lineage>
        <taxon>Bacteria</taxon>
        <taxon>Bacillati</taxon>
        <taxon>Actinomycetota</taxon>
        <taxon>Actinomycetes</taxon>
        <taxon>Mycobacteriales</taxon>
        <taxon>Corynebacteriaceae</taxon>
        <taxon>Corynebacterium</taxon>
    </lineage>
</organism>
<dbReference type="EMBL" id="JAVDYF010000001">
    <property type="protein sequence ID" value="MDR7355388.1"/>
    <property type="molecule type" value="Genomic_DNA"/>
</dbReference>
<name>A0ABU2B9W8_9CORY</name>